<organism evidence="2 3">
    <name type="scientific">Cavenderia fasciculata</name>
    <name type="common">Slime mold</name>
    <name type="synonym">Dictyostelium fasciculatum</name>
    <dbReference type="NCBI Taxonomy" id="261658"/>
    <lineage>
        <taxon>Eukaryota</taxon>
        <taxon>Amoebozoa</taxon>
        <taxon>Evosea</taxon>
        <taxon>Eumycetozoa</taxon>
        <taxon>Dictyostelia</taxon>
        <taxon>Acytosteliales</taxon>
        <taxon>Cavenderiaceae</taxon>
        <taxon>Cavenderia</taxon>
    </lineage>
</organism>
<gene>
    <name evidence="2" type="ORF">DFA_04783</name>
</gene>
<dbReference type="RefSeq" id="XP_004360504.1">
    <property type="nucleotide sequence ID" value="XM_004360447.1"/>
</dbReference>
<protein>
    <submittedName>
        <fullName evidence="2">Uncharacterized protein</fullName>
    </submittedName>
</protein>
<feature type="compositionally biased region" description="Acidic residues" evidence="1">
    <location>
        <begin position="267"/>
        <end position="291"/>
    </location>
</feature>
<dbReference type="Gene3D" id="3.40.50.300">
    <property type="entry name" value="P-loop containing nucleotide triphosphate hydrolases"/>
    <property type="match status" value="1"/>
</dbReference>
<dbReference type="PANTHER" id="PTHR47825">
    <property type="entry name" value="AAA_23 DOMAIN-CONTAINING PROTEIN"/>
    <property type="match status" value="1"/>
</dbReference>
<name>F4PQJ0_CACFS</name>
<reference evidence="3" key="1">
    <citation type="journal article" date="2011" name="Genome Res.">
        <title>Phylogeny-wide analysis of social amoeba genomes highlights ancient origins for complex intercellular communication.</title>
        <authorList>
            <person name="Heidel A.J."/>
            <person name="Lawal H.M."/>
            <person name="Felder M."/>
            <person name="Schilde C."/>
            <person name="Helps N.R."/>
            <person name="Tunggal B."/>
            <person name="Rivero F."/>
            <person name="John U."/>
            <person name="Schleicher M."/>
            <person name="Eichinger L."/>
            <person name="Platzer M."/>
            <person name="Noegel A.A."/>
            <person name="Schaap P."/>
            <person name="Gloeckner G."/>
        </authorList>
    </citation>
    <scope>NUCLEOTIDE SEQUENCE [LARGE SCALE GENOMIC DNA]</scope>
    <source>
        <strain evidence="3">SH3</strain>
    </source>
</reference>
<dbReference type="Proteomes" id="UP000007797">
    <property type="component" value="Unassembled WGS sequence"/>
</dbReference>
<dbReference type="PANTHER" id="PTHR47825:SF1">
    <property type="entry name" value="G DOMAIN-CONTAINING PROTEIN-RELATED"/>
    <property type="match status" value="1"/>
</dbReference>
<evidence type="ECO:0000313" key="3">
    <source>
        <dbReference type="Proteomes" id="UP000007797"/>
    </source>
</evidence>
<dbReference type="AlphaFoldDB" id="F4PQJ0"/>
<feature type="region of interest" description="Disordered" evidence="1">
    <location>
        <begin position="266"/>
        <end position="300"/>
    </location>
</feature>
<sequence>MSPPIVQSIYQETNVSLLVNLNTNKDELLKPFVDVAKKMVAKKRRQKCQILTNLFAGPKSGGTTSFVEFSANILMGQSKSPQNMRPKGHETLNSQLGQKSTYGPVKYQISFEYNGQKVFQFILVDCPSLSSYGDTQNQDTSTIVKSFCSLPRINKLVYVSNPVINPSDTSVRKSLGELFSIVPKNASKCVAVVVTNCSSDKTAQRTTNNIGDIVPDIKGKPSLNLENLWCDHPNNKYEKGNVSIPSGMDAESKKIASFFFSQIKVPEDDDDEEEEDDDDDEEEEKEEDGESFDPKELDDGYSDRNDLVLKIVTLGVVEEEILGDVKGLNGLIVDKMPTVVKKGESVKKQLDDAKYLVPGQGHYSTICCACMKNSHCTVCTSKCSYHHHVHARYTEGDPIWKCAEDVKNEINQIKELATGMEKKVNQHLARYNKRTGEYHILNSSFKSTSMFGNIESLIQSSLLDTKEKLKFSNQPDETKRLQSLLSDLQSKSLSLDRMKTGYYQNQTKDATTRCNIGLATLSSSMKGPSVLNRFNTS</sequence>
<proteinExistence type="predicted"/>
<dbReference type="STRING" id="1054147.F4PQJ0"/>
<evidence type="ECO:0000313" key="2">
    <source>
        <dbReference type="EMBL" id="EGG22653.1"/>
    </source>
</evidence>
<dbReference type="KEGG" id="dfa:DFA_04783"/>
<dbReference type="GeneID" id="14874460"/>
<evidence type="ECO:0000256" key="1">
    <source>
        <dbReference type="SAM" id="MobiDB-lite"/>
    </source>
</evidence>
<dbReference type="EMBL" id="GL883009">
    <property type="protein sequence ID" value="EGG22653.1"/>
    <property type="molecule type" value="Genomic_DNA"/>
</dbReference>
<dbReference type="InterPro" id="IPR027417">
    <property type="entry name" value="P-loop_NTPase"/>
</dbReference>
<keyword evidence="3" id="KW-1185">Reference proteome</keyword>
<accession>F4PQJ0</accession>